<name>A0ABP7YIJ1_9SPHI</name>
<evidence type="ECO:0000313" key="1">
    <source>
        <dbReference type="EMBL" id="GAA4136694.1"/>
    </source>
</evidence>
<comment type="caution">
    <text evidence="1">The sequence shown here is derived from an EMBL/GenBank/DDBJ whole genome shotgun (WGS) entry which is preliminary data.</text>
</comment>
<evidence type="ECO:0008006" key="3">
    <source>
        <dbReference type="Google" id="ProtNLM"/>
    </source>
</evidence>
<dbReference type="Proteomes" id="UP001500101">
    <property type="component" value="Unassembled WGS sequence"/>
</dbReference>
<dbReference type="RefSeq" id="WP_344673719.1">
    <property type="nucleotide sequence ID" value="NZ_BAAAZI010000006.1"/>
</dbReference>
<reference evidence="2" key="1">
    <citation type="journal article" date="2019" name="Int. J. Syst. Evol. Microbiol.">
        <title>The Global Catalogue of Microorganisms (GCM) 10K type strain sequencing project: providing services to taxonomists for standard genome sequencing and annotation.</title>
        <authorList>
            <consortium name="The Broad Institute Genomics Platform"/>
            <consortium name="The Broad Institute Genome Sequencing Center for Infectious Disease"/>
            <person name="Wu L."/>
            <person name="Ma J."/>
        </authorList>
    </citation>
    <scope>NUCLEOTIDE SEQUENCE [LARGE SCALE GENOMIC DNA]</scope>
    <source>
        <strain evidence="2">JCM 16704</strain>
    </source>
</reference>
<accession>A0ABP7YIJ1</accession>
<dbReference type="EMBL" id="BAAAZI010000006">
    <property type="protein sequence ID" value="GAA4136694.1"/>
    <property type="molecule type" value="Genomic_DNA"/>
</dbReference>
<protein>
    <recommendedName>
        <fullName evidence="3">Lipoprotein</fullName>
    </recommendedName>
</protein>
<organism evidence="1 2">
    <name type="scientific">Sphingobacterium kyonggiense</name>
    <dbReference type="NCBI Taxonomy" id="714075"/>
    <lineage>
        <taxon>Bacteria</taxon>
        <taxon>Pseudomonadati</taxon>
        <taxon>Bacteroidota</taxon>
        <taxon>Sphingobacteriia</taxon>
        <taxon>Sphingobacteriales</taxon>
        <taxon>Sphingobacteriaceae</taxon>
        <taxon>Sphingobacterium</taxon>
    </lineage>
</organism>
<sequence>MKARIYTLFLAVLCLSACGKDEKVEDPIEEQNSYTYEDGSDKQSVQIMKAEYTFEDLFMANQITLRFIGQNNDNKIIFLLSGNSIINQVPEGNFSQSGGIVLVSGVIITPNGNAAYAVRNKNLKIVKEENSYNIDFAFTTDKGQVKGSYKGTIVEK</sequence>
<proteinExistence type="predicted"/>
<evidence type="ECO:0000313" key="2">
    <source>
        <dbReference type="Proteomes" id="UP001500101"/>
    </source>
</evidence>
<gene>
    <name evidence="1" type="ORF">GCM10022216_12080</name>
</gene>
<keyword evidence="2" id="KW-1185">Reference proteome</keyword>